<name>K9ECP4_9LACT</name>
<dbReference type="PANTHER" id="PTHR11851">
    <property type="entry name" value="METALLOPROTEASE"/>
    <property type="match status" value="1"/>
</dbReference>
<organism evidence="2 3">
    <name type="scientific">Alloiococcus otitis ATCC 51267</name>
    <dbReference type="NCBI Taxonomy" id="883081"/>
    <lineage>
        <taxon>Bacteria</taxon>
        <taxon>Bacillati</taxon>
        <taxon>Bacillota</taxon>
        <taxon>Bacilli</taxon>
        <taxon>Lactobacillales</taxon>
        <taxon>Carnobacteriaceae</taxon>
        <taxon>Alloiococcus</taxon>
    </lineage>
</organism>
<accession>K9ECP4</accession>
<protein>
    <recommendedName>
        <fullName evidence="1">Peptidase M16 C-terminal domain-containing protein</fullName>
    </recommendedName>
</protein>
<dbReference type="EMBL" id="AGXA01000001">
    <property type="protein sequence ID" value="EKU94413.1"/>
    <property type="molecule type" value="Genomic_DNA"/>
</dbReference>
<keyword evidence="3" id="KW-1185">Reference proteome</keyword>
<feature type="domain" description="Peptidase M16 C-terminal" evidence="1">
    <location>
        <begin position="179"/>
        <end position="350"/>
    </location>
</feature>
<sequence>MQLAKGVNLTLIPSKKFKTLSIKISFKSNLSLKKLTERSLLARILERNSRDYPSQVDLQKALAKLYGASFGTSVGRRGQVHSLYFNMRIVNEQFVQDPDLFEKALQFLKAVILRPNLGPEGFDRQTFEREKANLKDDLESIYDDKRLYAKLKLLDQFFTDPAQSSSLDGRLEDLDQLDNASLYQAYQGMLAQDEIDIVVLGDTNEEFLAKLFSDFKFQDRSRLDLDFYYHQDLPSFQRQEEVQDLIQAKLNLAYQTDVRYLDDQYFTLQVFNALFGGFPGSKLFLNVREKESLAYYASSNLDPFCGGLYVQAGIDQKEADRVIDLIKDQHQALIEGDFSQSSLNQAKAMLKNGLKQSEDSPAGLLNFSYLKQLLAKSITVEEWIEKINQVSAQDVKNLAQDIKLQSIFILRGADR</sequence>
<dbReference type="SUPFAM" id="SSF63411">
    <property type="entry name" value="LuxS/MPP-like metallohydrolase"/>
    <property type="match status" value="2"/>
</dbReference>
<dbReference type="InterPro" id="IPR007863">
    <property type="entry name" value="Peptidase_M16_C"/>
</dbReference>
<evidence type="ECO:0000313" key="2">
    <source>
        <dbReference type="EMBL" id="EKU94413.1"/>
    </source>
</evidence>
<comment type="caution">
    <text evidence="2">The sequence shown here is derived from an EMBL/GenBank/DDBJ whole genome shotgun (WGS) entry which is preliminary data.</text>
</comment>
<dbReference type="Pfam" id="PF05193">
    <property type="entry name" value="Peptidase_M16_C"/>
    <property type="match status" value="1"/>
</dbReference>
<dbReference type="GO" id="GO:0046872">
    <property type="term" value="F:metal ion binding"/>
    <property type="evidence" value="ECO:0007669"/>
    <property type="project" value="InterPro"/>
</dbReference>
<dbReference type="InterPro" id="IPR011249">
    <property type="entry name" value="Metalloenz_LuxS/M16"/>
</dbReference>
<dbReference type="eggNOG" id="COG0612">
    <property type="taxonomic scope" value="Bacteria"/>
</dbReference>
<proteinExistence type="predicted"/>
<gene>
    <name evidence="2" type="ORF">HMPREF9698_00003</name>
</gene>
<dbReference type="PATRIC" id="fig|883081.3.peg.3"/>
<reference evidence="2 3" key="1">
    <citation type="submission" date="2012-09" db="EMBL/GenBank/DDBJ databases">
        <title>The Genome Sequence of Alloiococcus otitis ATCC 51267.</title>
        <authorList>
            <consortium name="The Broad Institute Genome Sequencing Platform"/>
            <person name="Earl A."/>
            <person name="Ward D."/>
            <person name="Feldgarden M."/>
            <person name="Gevers D."/>
            <person name="Huys G."/>
            <person name="Walker B."/>
            <person name="Young S.K."/>
            <person name="Zeng Q."/>
            <person name="Gargeya S."/>
            <person name="Fitzgerald M."/>
            <person name="Haas B."/>
            <person name="Abouelleil A."/>
            <person name="Alvarado L."/>
            <person name="Arachchi H.M."/>
            <person name="Berlin A.M."/>
            <person name="Chapman S.B."/>
            <person name="Goldberg J."/>
            <person name="Griggs A."/>
            <person name="Gujja S."/>
            <person name="Hansen M."/>
            <person name="Howarth C."/>
            <person name="Imamovic A."/>
            <person name="Larimer J."/>
            <person name="McCowen C."/>
            <person name="Montmayeur A."/>
            <person name="Murphy C."/>
            <person name="Neiman D."/>
            <person name="Pearson M."/>
            <person name="Priest M."/>
            <person name="Roberts A."/>
            <person name="Saif S."/>
            <person name="Shea T."/>
            <person name="Sisk P."/>
            <person name="Sykes S."/>
            <person name="Wortman J."/>
            <person name="Nusbaum C."/>
            <person name="Birren B."/>
        </authorList>
    </citation>
    <scope>NUCLEOTIDE SEQUENCE [LARGE SCALE GENOMIC DNA]</scope>
    <source>
        <strain evidence="2 3">ATCC 51267</strain>
    </source>
</reference>
<dbReference type="PANTHER" id="PTHR11851:SF186">
    <property type="entry name" value="INACTIVE METALLOPROTEASE YMFF-RELATED"/>
    <property type="match status" value="1"/>
</dbReference>
<dbReference type="RefSeq" id="WP_003776042.1">
    <property type="nucleotide sequence ID" value="NZ_JH992957.1"/>
</dbReference>
<dbReference type="Proteomes" id="UP000009875">
    <property type="component" value="Unassembled WGS sequence"/>
</dbReference>
<dbReference type="STRING" id="883081.HMPREF9698_00003"/>
<dbReference type="Gene3D" id="3.30.830.10">
    <property type="entry name" value="Metalloenzyme, LuxS/M16 peptidase-like"/>
    <property type="match status" value="2"/>
</dbReference>
<evidence type="ECO:0000313" key="3">
    <source>
        <dbReference type="Proteomes" id="UP000009875"/>
    </source>
</evidence>
<dbReference type="NCBIfam" id="NF047422">
    <property type="entry name" value="YfmF_fam"/>
    <property type="match status" value="1"/>
</dbReference>
<dbReference type="AlphaFoldDB" id="K9ECP4"/>
<evidence type="ECO:0000259" key="1">
    <source>
        <dbReference type="Pfam" id="PF05193"/>
    </source>
</evidence>
<dbReference type="InterPro" id="IPR050361">
    <property type="entry name" value="MPP/UQCRC_Complex"/>
</dbReference>
<dbReference type="HOGENOM" id="CLU_052943_0_0_9"/>